<dbReference type="EMBL" id="PZQS01000008">
    <property type="protein sequence ID" value="PVD25616.1"/>
    <property type="molecule type" value="Genomic_DNA"/>
</dbReference>
<protein>
    <recommendedName>
        <fullName evidence="4">Cyclic nucleotide-binding domain-containing protein</fullName>
    </recommendedName>
</protein>
<comment type="caution">
    <text evidence="2">The sequence shown here is derived from an EMBL/GenBank/DDBJ whole genome shotgun (WGS) entry which is preliminary data.</text>
</comment>
<evidence type="ECO:0000313" key="3">
    <source>
        <dbReference type="Proteomes" id="UP000245119"/>
    </source>
</evidence>
<gene>
    <name evidence="2" type="ORF">C0Q70_13275</name>
</gene>
<keyword evidence="3" id="KW-1185">Reference proteome</keyword>
<dbReference type="OrthoDB" id="2021138at2759"/>
<proteinExistence type="predicted"/>
<organism evidence="2 3">
    <name type="scientific">Pomacea canaliculata</name>
    <name type="common">Golden apple snail</name>
    <dbReference type="NCBI Taxonomy" id="400727"/>
    <lineage>
        <taxon>Eukaryota</taxon>
        <taxon>Metazoa</taxon>
        <taxon>Spiralia</taxon>
        <taxon>Lophotrochozoa</taxon>
        <taxon>Mollusca</taxon>
        <taxon>Gastropoda</taxon>
        <taxon>Caenogastropoda</taxon>
        <taxon>Architaenioglossa</taxon>
        <taxon>Ampullarioidea</taxon>
        <taxon>Ampullariidae</taxon>
        <taxon>Pomacea</taxon>
    </lineage>
</organism>
<dbReference type="STRING" id="400727.A0A2T7NWS5"/>
<dbReference type="AlphaFoldDB" id="A0A2T7NWS5"/>
<dbReference type="Proteomes" id="UP000245119">
    <property type="component" value="Linkage Group LG8"/>
</dbReference>
<sequence length="654" mass="70578">MLLGDAEMALGLEKSTATVTVEEDAHVIILNAKNYERLVLRKNMQTARDLTQVVCQVSALIQVVYQVSALIQVVCQVSALIKVVCQVSALIQVVCQVSALIQVVCQVSALIKVVCQVSALIQVVCQVSALIQVVCQVSALIQVVCQVSALIQVVCQVSALIQVVCQVSALIKVVCQVSALIQVVCQVSALIQVVCQVSALIQVVCQVSALIKVVCQVSALIQVVCQVSALIQVVCQVSALIQVVCQVSALIKVVCQVSALIQVVCQKLEARLESPLAPQVPIIQRLHVAAVALGRHLAGTNVRQGRRVRGKGQVRRERDVEKTLLRLFQDGHAPLIKPLLSDSLKYRAASLARMKILASSFGRAWTLRMSTSKPNQRRRKIPRSKAQLRNDLEAQRLLLGRPATPPEVECRKEDVTSATSAAARPASSTEAPCDISVAKQVTSIRPQSAGELWAPSGEGSVDTTPIVRLKSANVIVRDSVKAVRHDAGGTVLQELTAVHQASKDSRLHIVCACSSARSQGNAEHATSVVQNDDEDSKDGFYDLETSDKQLRDLEERIATFCSSLSPLPLFSHSAPPRHRPQVMELKRFEVQGSAAMPVPGGVVFVHCKPRRALPSHALVEDASSDVPATSSDVPATSSHPHVRRVMLQRRMSSL</sequence>
<accession>A0A2T7NWS5</accession>
<feature type="region of interest" description="Disordered" evidence="1">
    <location>
        <begin position="621"/>
        <end position="641"/>
    </location>
</feature>
<evidence type="ECO:0008006" key="4">
    <source>
        <dbReference type="Google" id="ProtNLM"/>
    </source>
</evidence>
<evidence type="ECO:0000313" key="2">
    <source>
        <dbReference type="EMBL" id="PVD25616.1"/>
    </source>
</evidence>
<reference evidence="2 3" key="1">
    <citation type="submission" date="2018-04" db="EMBL/GenBank/DDBJ databases">
        <title>The genome of golden apple snail Pomacea canaliculata provides insight into stress tolerance and invasive adaptation.</title>
        <authorList>
            <person name="Liu C."/>
            <person name="Liu B."/>
            <person name="Ren Y."/>
            <person name="Zhang Y."/>
            <person name="Wang H."/>
            <person name="Li S."/>
            <person name="Jiang F."/>
            <person name="Yin L."/>
            <person name="Zhang G."/>
            <person name="Qian W."/>
            <person name="Fan W."/>
        </authorList>
    </citation>
    <scope>NUCLEOTIDE SEQUENCE [LARGE SCALE GENOMIC DNA]</scope>
    <source>
        <strain evidence="2">SZHN2017</strain>
        <tissue evidence="2">Muscle</tissue>
    </source>
</reference>
<evidence type="ECO:0000256" key="1">
    <source>
        <dbReference type="SAM" id="MobiDB-lite"/>
    </source>
</evidence>
<feature type="compositionally biased region" description="Polar residues" evidence="1">
    <location>
        <begin position="626"/>
        <end position="639"/>
    </location>
</feature>
<name>A0A2T7NWS5_POMCA</name>